<keyword evidence="4" id="KW-0045">Antibiotic biosynthesis</keyword>
<dbReference type="GO" id="GO:0017000">
    <property type="term" value="P:antibiotic biosynthetic process"/>
    <property type="evidence" value="ECO:0007669"/>
    <property type="project" value="UniProtKB-KW"/>
</dbReference>
<dbReference type="GO" id="GO:0008194">
    <property type="term" value="F:UDP-glycosyltransferase activity"/>
    <property type="evidence" value="ECO:0007669"/>
    <property type="project" value="InterPro"/>
</dbReference>
<evidence type="ECO:0000259" key="6">
    <source>
        <dbReference type="Pfam" id="PF21036"/>
    </source>
</evidence>
<dbReference type="STRING" id="1210086.GCA_001613105_03745"/>
<feature type="domain" description="Erythromycin biosynthesis protein CIII-like N-terminal" evidence="6">
    <location>
        <begin position="22"/>
        <end position="257"/>
    </location>
</feature>
<dbReference type="InterPro" id="IPR002213">
    <property type="entry name" value="UDP_glucos_trans"/>
</dbReference>
<dbReference type="Pfam" id="PF06722">
    <property type="entry name" value="EryCIII-like_C"/>
    <property type="match status" value="1"/>
</dbReference>
<dbReference type="PANTHER" id="PTHR48050:SF13">
    <property type="entry name" value="STEROL 3-BETA-GLUCOSYLTRANSFERASE UGT80A2"/>
    <property type="match status" value="1"/>
</dbReference>
<dbReference type="GO" id="GO:0016758">
    <property type="term" value="F:hexosyltransferase activity"/>
    <property type="evidence" value="ECO:0007669"/>
    <property type="project" value="UniProtKB-ARBA"/>
</dbReference>
<evidence type="ECO:0000256" key="4">
    <source>
        <dbReference type="ARBA" id="ARBA00023194"/>
    </source>
</evidence>
<comment type="similarity">
    <text evidence="1">Belongs to the glycosyltransferase 28 family.</text>
</comment>
<evidence type="ECO:0000259" key="5">
    <source>
        <dbReference type="Pfam" id="PF06722"/>
    </source>
</evidence>
<comment type="caution">
    <text evidence="7">The sequence shown here is derived from an EMBL/GenBank/DDBJ whole genome shotgun (WGS) entry which is preliminary data.</text>
</comment>
<dbReference type="Gene3D" id="3.40.50.2000">
    <property type="entry name" value="Glycogen Phosphorylase B"/>
    <property type="match status" value="2"/>
</dbReference>
<dbReference type="InterPro" id="IPR010610">
    <property type="entry name" value="EryCIII-like_C"/>
</dbReference>
<dbReference type="InterPro" id="IPR050426">
    <property type="entry name" value="Glycosyltransferase_28"/>
</dbReference>
<evidence type="ECO:0000313" key="8">
    <source>
        <dbReference type="Proteomes" id="UP000254869"/>
    </source>
</evidence>
<dbReference type="EMBL" id="QQBC01000012">
    <property type="protein sequence ID" value="RDI62701.1"/>
    <property type="molecule type" value="Genomic_DNA"/>
</dbReference>
<organism evidence="7 8">
    <name type="scientific">Nocardia pseudobrasiliensis</name>
    <dbReference type="NCBI Taxonomy" id="45979"/>
    <lineage>
        <taxon>Bacteria</taxon>
        <taxon>Bacillati</taxon>
        <taxon>Actinomycetota</taxon>
        <taxon>Actinomycetes</taxon>
        <taxon>Mycobacteriales</taxon>
        <taxon>Nocardiaceae</taxon>
        <taxon>Nocardia</taxon>
    </lineage>
</organism>
<dbReference type="Pfam" id="PF21036">
    <property type="entry name" value="EryCIII-like_N"/>
    <property type="match status" value="1"/>
</dbReference>
<evidence type="ECO:0000313" key="7">
    <source>
        <dbReference type="EMBL" id="RDI62701.1"/>
    </source>
</evidence>
<evidence type="ECO:0000256" key="3">
    <source>
        <dbReference type="ARBA" id="ARBA00022679"/>
    </source>
</evidence>
<dbReference type="SUPFAM" id="SSF53756">
    <property type="entry name" value="UDP-Glycosyltransferase/glycogen phosphorylase"/>
    <property type="match status" value="1"/>
</dbReference>
<protein>
    <submittedName>
        <fullName evidence="7">L-desosaminyltransferase/glycosyltransferase DesVII/desosaminyltransferase OleGI</fullName>
    </submittedName>
</protein>
<dbReference type="InterPro" id="IPR048284">
    <property type="entry name" value="EryCIII-like_N"/>
</dbReference>
<keyword evidence="3 7" id="KW-0808">Transferase</keyword>
<dbReference type="PANTHER" id="PTHR48050">
    <property type="entry name" value="STEROL 3-BETA-GLUCOSYLTRANSFERASE"/>
    <property type="match status" value="1"/>
</dbReference>
<dbReference type="Proteomes" id="UP000254869">
    <property type="component" value="Unassembled WGS sequence"/>
</dbReference>
<dbReference type="InterPro" id="IPR030953">
    <property type="entry name" value="Glycosyl_450act"/>
</dbReference>
<reference evidence="7 8" key="1">
    <citation type="submission" date="2018-07" db="EMBL/GenBank/DDBJ databases">
        <title>Genomic Encyclopedia of Type Strains, Phase IV (KMG-IV): sequencing the most valuable type-strain genomes for metagenomic binning, comparative biology and taxonomic classification.</title>
        <authorList>
            <person name="Goeker M."/>
        </authorList>
    </citation>
    <scope>NUCLEOTIDE SEQUENCE [LARGE SCALE GENOMIC DNA]</scope>
    <source>
        <strain evidence="7 8">DSM 44290</strain>
    </source>
</reference>
<dbReference type="CDD" id="cd03784">
    <property type="entry name" value="GT1_Gtf-like"/>
    <property type="match status" value="1"/>
</dbReference>
<feature type="domain" description="Erythromycin biosynthesis protein CIII-like C-terminal" evidence="5">
    <location>
        <begin position="281"/>
        <end position="421"/>
    </location>
</feature>
<gene>
    <name evidence="7" type="ORF">DFR76_11218</name>
</gene>
<dbReference type="RefSeq" id="WP_067999296.1">
    <property type="nucleotide sequence ID" value="NZ_QQBC01000012.1"/>
</dbReference>
<sequence>MKVVLTCFAAPTHFYSMVPLAWALRGAGHEVRIVSQPAMAATITGAGLTAVTAGAAEWYGDRYAPDLLDAVFPGSLDHVRDFDYADTETWTHAGLLALEHMASAAMWATMNDDLMVDDMVAFARDWRPDLIISETYTFAGSIAARVTGAAYARFNWGPDVALRARQAMLRMSARLPERHREDPTAQWLSHTLSRHGATFDESVVTGQFTVDITPPDMRLDTGLHYESLRYIPYNGPAVVPDWLSAPAERPRVCMTLGLTDRSHGQQVQYLDAVLGELGAGELFDAVAGLDCEVIATLDPERVAIAVPDNVRLVGFVPLDALLPSCAAVVHHGGSGTRSTAEVHGVPQLMVAEGWDVVRGNGIEAAGAGLCVPVEKLTGQVLRDGLRALLEDPSFAEGARRLRTQIHTLPTPVALVPRLEALVDAYREAR</sequence>
<keyword evidence="2" id="KW-0328">Glycosyltransferase</keyword>
<keyword evidence="8" id="KW-1185">Reference proteome</keyword>
<evidence type="ECO:0000256" key="1">
    <source>
        <dbReference type="ARBA" id="ARBA00006962"/>
    </source>
</evidence>
<dbReference type="AlphaFoldDB" id="A0A370HXQ7"/>
<dbReference type="NCBIfam" id="TIGR04516">
    <property type="entry name" value="glycosyl_450act"/>
    <property type="match status" value="1"/>
</dbReference>
<accession>A0A370HXQ7</accession>
<evidence type="ECO:0000256" key="2">
    <source>
        <dbReference type="ARBA" id="ARBA00022676"/>
    </source>
</evidence>
<proteinExistence type="inferred from homology"/>
<name>A0A370HXQ7_9NOCA</name>